<dbReference type="PANTHER" id="PTHR40396">
    <property type="entry name" value="ATPASE-LIKE PROTEIN"/>
    <property type="match status" value="1"/>
</dbReference>
<dbReference type="Pfam" id="PF13304">
    <property type="entry name" value="AAA_21"/>
    <property type="match status" value="1"/>
</dbReference>
<evidence type="ECO:0000313" key="2">
    <source>
        <dbReference type="EMBL" id="RFU95330.1"/>
    </source>
</evidence>
<dbReference type="RefSeq" id="WP_117329740.1">
    <property type="nucleotide sequence ID" value="NZ_QUWK01000004.1"/>
</dbReference>
<gene>
    <name evidence="2" type="ORF">DYP60_04745</name>
</gene>
<sequence length="415" mass="47181">MLLDMTIANFRSVKSAQTISFEAVRDNRFPESKVVEVTEKLKLIKTAAIIGPNGAGKSTFVRALEALKGIVCATEETENPLQILSGTSFAYSEEKGQPATIIIRVLVDRDEESGEPTIAQYTLVSDREKIFEETLYHLQGRSKRMMFERKVDENSLLLDQQALTYTYRWGKMYRGDKKRLVGKVDEKHSFLAASAQKGSETTGLLYSWLSDSLHLLPMGVSNISEKYLINRLSEHPEWVQQLINFLWSVDITDIRDIRVKDERIIFVHTNVTQHYASYFSLESLSLRRLCLMGVAFFDAFIRNQTLVIDDFGMLLHPNVLCHIVEIFEASNIGYGSQMLLVDCNPSLLKPGLLRRDGVYFAEKNSESATVYFSLANFKYSRSKDKTQSQYMNGAFGALPILSEFCFVDTSKDKEE</sequence>
<feature type="domain" description="ATPase AAA-type core" evidence="1">
    <location>
        <begin position="48"/>
        <end position="149"/>
    </location>
</feature>
<evidence type="ECO:0000313" key="3">
    <source>
        <dbReference type="Proteomes" id="UP000264002"/>
    </source>
</evidence>
<dbReference type="InterPro" id="IPR003959">
    <property type="entry name" value="ATPase_AAA_core"/>
</dbReference>
<dbReference type="SUPFAM" id="SSF52540">
    <property type="entry name" value="P-loop containing nucleoside triphosphate hydrolases"/>
    <property type="match status" value="1"/>
</dbReference>
<dbReference type="EMBL" id="QUWK01000004">
    <property type="protein sequence ID" value="RFU95330.1"/>
    <property type="molecule type" value="Genomic_DNA"/>
</dbReference>
<comment type="caution">
    <text evidence="2">The sequence shown here is derived from an EMBL/GenBank/DDBJ whole genome shotgun (WGS) entry which is preliminary data.</text>
</comment>
<dbReference type="AlphaFoldDB" id="A0A372MJH2"/>
<reference evidence="3" key="1">
    <citation type="submission" date="2018-08" db="EMBL/GenBank/DDBJ databases">
        <authorList>
            <person name="Grouzdev D.S."/>
            <person name="Krutkina M.S."/>
        </authorList>
    </citation>
    <scope>NUCLEOTIDE SEQUENCE [LARGE SCALE GENOMIC DNA]</scope>
    <source>
        <strain evidence="3">4-11</strain>
    </source>
</reference>
<protein>
    <recommendedName>
        <fullName evidence="1">ATPase AAA-type core domain-containing protein</fullName>
    </recommendedName>
</protein>
<dbReference type="GO" id="GO:0005524">
    <property type="term" value="F:ATP binding"/>
    <property type="evidence" value="ECO:0007669"/>
    <property type="project" value="InterPro"/>
</dbReference>
<reference evidence="2 3" key="2">
    <citation type="submission" date="2018-09" db="EMBL/GenBank/DDBJ databases">
        <title>Genome of Sphaerochaeta halotolerans strain 4-11.</title>
        <authorList>
            <person name="Nazina T.N."/>
            <person name="Sokolova D.S."/>
        </authorList>
    </citation>
    <scope>NUCLEOTIDE SEQUENCE [LARGE SCALE GENOMIC DNA]</scope>
    <source>
        <strain evidence="2 3">4-11</strain>
    </source>
</reference>
<dbReference type="PANTHER" id="PTHR40396:SF1">
    <property type="entry name" value="ATPASE AAA-TYPE CORE DOMAIN-CONTAINING PROTEIN"/>
    <property type="match status" value="1"/>
</dbReference>
<dbReference type="Proteomes" id="UP000264002">
    <property type="component" value="Unassembled WGS sequence"/>
</dbReference>
<name>A0A372MJH2_9SPIR</name>
<proteinExistence type="predicted"/>
<accession>A0A372MJH2</accession>
<dbReference type="OrthoDB" id="305333at2"/>
<evidence type="ECO:0000259" key="1">
    <source>
        <dbReference type="Pfam" id="PF13304"/>
    </source>
</evidence>
<dbReference type="Gene3D" id="3.40.50.300">
    <property type="entry name" value="P-loop containing nucleotide triphosphate hydrolases"/>
    <property type="match status" value="1"/>
</dbReference>
<dbReference type="GO" id="GO:0016887">
    <property type="term" value="F:ATP hydrolysis activity"/>
    <property type="evidence" value="ECO:0007669"/>
    <property type="project" value="InterPro"/>
</dbReference>
<keyword evidence="3" id="KW-1185">Reference proteome</keyword>
<organism evidence="2 3">
    <name type="scientific">Sphaerochaeta halotolerans</name>
    <dbReference type="NCBI Taxonomy" id="2293840"/>
    <lineage>
        <taxon>Bacteria</taxon>
        <taxon>Pseudomonadati</taxon>
        <taxon>Spirochaetota</taxon>
        <taxon>Spirochaetia</taxon>
        <taxon>Spirochaetales</taxon>
        <taxon>Sphaerochaetaceae</taxon>
        <taxon>Sphaerochaeta</taxon>
    </lineage>
</organism>
<dbReference type="InterPro" id="IPR027417">
    <property type="entry name" value="P-loop_NTPase"/>
</dbReference>